<dbReference type="InterPro" id="IPR036515">
    <property type="entry name" value="Transposase_17_sf"/>
</dbReference>
<proteinExistence type="predicted"/>
<gene>
    <name evidence="2" type="ORF">MNB_SV-3-1459</name>
</gene>
<dbReference type="PANTHER" id="PTHR36966:SF1">
    <property type="entry name" value="REP-ASSOCIATED TYROSINE TRANSPOSASE"/>
    <property type="match status" value="1"/>
</dbReference>
<protein>
    <recommendedName>
        <fullName evidence="1">Transposase IS200-like domain-containing protein</fullName>
    </recommendedName>
</protein>
<dbReference type="NCBIfam" id="NF047646">
    <property type="entry name" value="REP_Tyr_transpos"/>
    <property type="match status" value="1"/>
</dbReference>
<dbReference type="AlphaFoldDB" id="A0A1W1C0K1"/>
<sequence length="182" mass="22169">MAIWHILNVSSIYMLEYLMNYKRIYLDNYSYFITMVTHQRQPILIDNIELLRDAFKRSKQRYHYHIDAIIILPDHLHMILTPKVAKEYSKIISHIKRSFVYGLVGRGALTPTHEMENRKITLSPSKYKRQHSGIWQERFYEHTIRDEKDWLEKMNYIQHNAVKHKIVDNWNKWEYSSFIKTP</sequence>
<dbReference type="InterPro" id="IPR002686">
    <property type="entry name" value="Transposase_17"/>
</dbReference>
<dbReference type="EMBL" id="FPHI01000019">
    <property type="protein sequence ID" value="SFV59247.1"/>
    <property type="molecule type" value="Genomic_DNA"/>
</dbReference>
<dbReference type="Pfam" id="PF01797">
    <property type="entry name" value="Y1_Tnp"/>
    <property type="match status" value="1"/>
</dbReference>
<evidence type="ECO:0000259" key="1">
    <source>
        <dbReference type="SMART" id="SM01321"/>
    </source>
</evidence>
<dbReference type="GO" id="GO:0043565">
    <property type="term" value="F:sequence-specific DNA binding"/>
    <property type="evidence" value="ECO:0007669"/>
    <property type="project" value="TreeGrafter"/>
</dbReference>
<dbReference type="SUPFAM" id="SSF143422">
    <property type="entry name" value="Transposase IS200-like"/>
    <property type="match status" value="1"/>
</dbReference>
<organism evidence="2">
    <name type="scientific">hydrothermal vent metagenome</name>
    <dbReference type="NCBI Taxonomy" id="652676"/>
    <lineage>
        <taxon>unclassified sequences</taxon>
        <taxon>metagenomes</taxon>
        <taxon>ecological metagenomes</taxon>
    </lineage>
</organism>
<feature type="domain" description="Transposase IS200-like" evidence="1">
    <location>
        <begin position="26"/>
        <end position="160"/>
    </location>
</feature>
<evidence type="ECO:0000313" key="2">
    <source>
        <dbReference type="EMBL" id="SFV59247.1"/>
    </source>
</evidence>
<reference evidence="2" key="1">
    <citation type="submission" date="2016-10" db="EMBL/GenBank/DDBJ databases">
        <authorList>
            <person name="de Groot N.N."/>
        </authorList>
    </citation>
    <scope>NUCLEOTIDE SEQUENCE</scope>
</reference>
<dbReference type="Gene3D" id="3.30.70.1290">
    <property type="entry name" value="Transposase IS200-like"/>
    <property type="match status" value="1"/>
</dbReference>
<dbReference type="InterPro" id="IPR052715">
    <property type="entry name" value="RAYT_transposase"/>
</dbReference>
<dbReference type="GO" id="GO:0004803">
    <property type="term" value="F:transposase activity"/>
    <property type="evidence" value="ECO:0007669"/>
    <property type="project" value="InterPro"/>
</dbReference>
<dbReference type="GO" id="GO:0006313">
    <property type="term" value="P:DNA transposition"/>
    <property type="evidence" value="ECO:0007669"/>
    <property type="project" value="InterPro"/>
</dbReference>
<dbReference type="SMART" id="SM01321">
    <property type="entry name" value="Y1_Tnp"/>
    <property type="match status" value="1"/>
</dbReference>
<accession>A0A1W1C0K1</accession>
<name>A0A1W1C0K1_9ZZZZ</name>
<dbReference type="PANTHER" id="PTHR36966">
    <property type="entry name" value="REP-ASSOCIATED TYROSINE TRANSPOSASE"/>
    <property type="match status" value="1"/>
</dbReference>